<dbReference type="EMBL" id="CP028923">
    <property type="protein sequence ID" value="QCK13580.1"/>
    <property type="molecule type" value="Genomic_DNA"/>
</dbReference>
<evidence type="ECO:0008006" key="3">
    <source>
        <dbReference type="Google" id="ProtNLM"/>
    </source>
</evidence>
<name>A0A4D7JJH3_9BACT</name>
<evidence type="ECO:0000313" key="1">
    <source>
        <dbReference type="EMBL" id="QCK13580.1"/>
    </source>
</evidence>
<accession>A0A4D7JJH3</accession>
<dbReference type="Proteomes" id="UP000298616">
    <property type="component" value="Chromosome"/>
</dbReference>
<organism evidence="1 2">
    <name type="scientific">Mangrovivirga cuniculi</name>
    <dbReference type="NCBI Taxonomy" id="2715131"/>
    <lineage>
        <taxon>Bacteria</taxon>
        <taxon>Pseudomonadati</taxon>
        <taxon>Bacteroidota</taxon>
        <taxon>Cytophagia</taxon>
        <taxon>Cytophagales</taxon>
        <taxon>Mangrovivirgaceae</taxon>
        <taxon>Mangrovivirga</taxon>
    </lineage>
</organism>
<keyword evidence="2" id="KW-1185">Reference proteome</keyword>
<gene>
    <name evidence="1" type="ORF">DCC35_01830</name>
</gene>
<evidence type="ECO:0000313" key="2">
    <source>
        <dbReference type="Proteomes" id="UP000298616"/>
    </source>
</evidence>
<sequence length="199" mass="22391">MAKLNIPDFGSLPKIAGVDYGSNLSGNTVMCLNENNNLSLYYSVKGRNTDVWLYDLINEKKPSVLGIDSPLSLPGVYTNNEFDDYFYRKCDRELQAMSPMFIGGLTARSIKLKTLLEKTVNGIYEVYPSGHLRNNDIPVLKRNHTKEEFKDYLQSLNVKSHDIKSSHAFDAMIAWIITANIYLGNAKAIGDIKEGLIYV</sequence>
<proteinExistence type="predicted"/>
<dbReference type="AlphaFoldDB" id="A0A4D7JJH3"/>
<dbReference type="OrthoDB" id="1467158at2"/>
<dbReference type="RefSeq" id="WP_137089178.1">
    <property type="nucleotide sequence ID" value="NZ_CP028923.1"/>
</dbReference>
<reference evidence="1 2" key="1">
    <citation type="submission" date="2018-04" db="EMBL/GenBank/DDBJ databases">
        <title>Complete genome uncultured novel isolate.</title>
        <authorList>
            <person name="Merlino G."/>
        </authorList>
    </citation>
    <scope>NUCLEOTIDE SEQUENCE [LARGE SCALE GENOMIC DNA]</scope>
    <source>
        <strain evidence="2">R1DC9</strain>
    </source>
</reference>
<protein>
    <recommendedName>
        <fullName evidence="3">DUF429 domain-containing protein</fullName>
    </recommendedName>
</protein>
<dbReference type="KEGG" id="fpf:DCC35_01830"/>